<evidence type="ECO:0000259" key="5">
    <source>
        <dbReference type="PROSITE" id="PS50109"/>
    </source>
</evidence>
<keyword evidence="2 6" id="KW-0418">Kinase</keyword>
<reference evidence="6" key="1">
    <citation type="submission" date="2022-10" db="EMBL/GenBank/DDBJ databases">
        <title>The complete genomes of actinobacterial strains from the NBC collection.</title>
        <authorList>
            <person name="Joergensen T.S."/>
            <person name="Alvarez Arevalo M."/>
            <person name="Sterndorff E.B."/>
            <person name="Faurdal D."/>
            <person name="Vuksanovic O."/>
            <person name="Mourched A.-S."/>
            <person name="Charusanti P."/>
            <person name="Shaw S."/>
            <person name="Blin K."/>
            <person name="Weber T."/>
        </authorList>
    </citation>
    <scope>NUCLEOTIDE SEQUENCE</scope>
    <source>
        <strain evidence="6">NBC_01401</strain>
    </source>
</reference>
<dbReference type="Gene3D" id="1.20.5.1930">
    <property type="match status" value="1"/>
</dbReference>
<feature type="transmembrane region" description="Helical" evidence="4">
    <location>
        <begin position="54"/>
        <end position="76"/>
    </location>
</feature>
<dbReference type="PANTHER" id="PTHR24421">
    <property type="entry name" value="NITRATE/NITRITE SENSOR PROTEIN NARX-RELATED"/>
    <property type="match status" value="1"/>
</dbReference>
<keyword evidence="3" id="KW-0902">Two-component regulatory system</keyword>
<feature type="transmembrane region" description="Helical" evidence="4">
    <location>
        <begin position="129"/>
        <end position="146"/>
    </location>
</feature>
<dbReference type="InterPro" id="IPR005467">
    <property type="entry name" value="His_kinase_dom"/>
</dbReference>
<sequence>MDRPDTQPGHAAATAAVEDRWQAFQRYAPFSLLAFSVLLAVPTGGVIGVERAAWVLMAVLVVVAVLLEGWCIWYGVARRGPSALSTGYYLARWAVAFMLAVCSPFFAFYGCLGYFGASRLLVPRLVRPGLAGTAVILAGAQAGGLPPGSGGAWALFGVLLAGNMAVVGVMIQLDSKDEERVRAQVATIAELERTNQALHDALDENAALHAQLLVQAREAGVADERRRLAAEIHDTIAQGLTGIIAQLQVVANTPDHDLAREHLGRASDLARRSLGEARRSVHNLSPVALADATLAEALHETVEEWSARTGVRAEFTLTGAAEHLHDEIEATLLRITQEALSNTARHAHASRLGVTLSFMAGEVALDVRDDGRGFDPKALPAHTGSGGFGLDGMRARAERIAGTVTVESEQDGGTAISARVPLVRHDQ</sequence>
<dbReference type="InterPro" id="IPR050482">
    <property type="entry name" value="Sensor_HK_TwoCompSys"/>
</dbReference>
<keyword evidence="4" id="KW-1133">Transmembrane helix</keyword>
<protein>
    <submittedName>
        <fullName evidence="6">Sensor histidine kinase</fullName>
    </submittedName>
</protein>
<evidence type="ECO:0000256" key="2">
    <source>
        <dbReference type="ARBA" id="ARBA00022777"/>
    </source>
</evidence>
<dbReference type="PROSITE" id="PS50109">
    <property type="entry name" value="HIS_KIN"/>
    <property type="match status" value="1"/>
</dbReference>
<evidence type="ECO:0000256" key="4">
    <source>
        <dbReference type="SAM" id="Phobius"/>
    </source>
</evidence>
<feature type="domain" description="Histidine kinase" evidence="5">
    <location>
        <begin position="231"/>
        <end position="424"/>
    </location>
</feature>
<dbReference type="Pfam" id="PF07730">
    <property type="entry name" value="HisKA_3"/>
    <property type="match status" value="1"/>
</dbReference>
<dbReference type="PANTHER" id="PTHR24421:SF62">
    <property type="entry name" value="SENSORY TRANSDUCTION HISTIDINE KINASE"/>
    <property type="match status" value="1"/>
</dbReference>
<dbReference type="SUPFAM" id="SSF55874">
    <property type="entry name" value="ATPase domain of HSP90 chaperone/DNA topoisomerase II/histidine kinase"/>
    <property type="match status" value="1"/>
</dbReference>
<organism evidence="6">
    <name type="scientific">Streptomyces sp. NBC_01401</name>
    <dbReference type="NCBI Taxonomy" id="2903854"/>
    <lineage>
        <taxon>Bacteria</taxon>
        <taxon>Bacillati</taxon>
        <taxon>Actinomycetota</taxon>
        <taxon>Actinomycetes</taxon>
        <taxon>Kitasatosporales</taxon>
        <taxon>Streptomycetaceae</taxon>
        <taxon>Streptomyces</taxon>
    </lineage>
</organism>
<dbReference type="InterPro" id="IPR036890">
    <property type="entry name" value="HATPase_C_sf"/>
</dbReference>
<dbReference type="InterPro" id="IPR011712">
    <property type="entry name" value="Sig_transdc_His_kin_sub3_dim/P"/>
</dbReference>
<evidence type="ECO:0000256" key="1">
    <source>
        <dbReference type="ARBA" id="ARBA00022679"/>
    </source>
</evidence>
<gene>
    <name evidence="6" type="ORF">OG626_16725</name>
</gene>
<dbReference type="PIRSF" id="PIRSF037434">
    <property type="entry name" value="STHK_ChrS"/>
    <property type="match status" value="1"/>
</dbReference>
<dbReference type="Pfam" id="PF02518">
    <property type="entry name" value="HATPase_c"/>
    <property type="match status" value="1"/>
</dbReference>
<keyword evidence="4" id="KW-0472">Membrane</keyword>
<feature type="transmembrane region" description="Helical" evidence="4">
    <location>
        <begin position="27"/>
        <end position="47"/>
    </location>
</feature>
<evidence type="ECO:0000256" key="3">
    <source>
        <dbReference type="ARBA" id="ARBA00023012"/>
    </source>
</evidence>
<name>A0AAU3GVM5_9ACTN</name>
<dbReference type="AlphaFoldDB" id="A0AAU3GVM5"/>
<dbReference type="EMBL" id="CP109535">
    <property type="protein sequence ID" value="WTY96444.1"/>
    <property type="molecule type" value="Genomic_DNA"/>
</dbReference>
<dbReference type="GO" id="GO:0000155">
    <property type="term" value="F:phosphorelay sensor kinase activity"/>
    <property type="evidence" value="ECO:0007669"/>
    <property type="project" value="InterPro"/>
</dbReference>
<dbReference type="Gene3D" id="3.30.565.10">
    <property type="entry name" value="Histidine kinase-like ATPase, C-terminal domain"/>
    <property type="match status" value="1"/>
</dbReference>
<proteinExistence type="predicted"/>
<keyword evidence="4" id="KW-0812">Transmembrane</keyword>
<dbReference type="InterPro" id="IPR003594">
    <property type="entry name" value="HATPase_dom"/>
</dbReference>
<feature type="transmembrane region" description="Helical" evidence="4">
    <location>
        <begin position="96"/>
        <end position="117"/>
    </location>
</feature>
<dbReference type="SMART" id="SM00387">
    <property type="entry name" value="HATPase_c"/>
    <property type="match status" value="1"/>
</dbReference>
<dbReference type="CDD" id="cd16917">
    <property type="entry name" value="HATPase_UhpB-NarQ-NarX-like"/>
    <property type="match status" value="1"/>
</dbReference>
<feature type="transmembrane region" description="Helical" evidence="4">
    <location>
        <begin position="152"/>
        <end position="173"/>
    </location>
</feature>
<dbReference type="InterPro" id="IPR017205">
    <property type="entry name" value="Sig_transdc_His_kinase_ChrS"/>
</dbReference>
<dbReference type="GO" id="GO:0046983">
    <property type="term" value="F:protein dimerization activity"/>
    <property type="evidence" value="ECO:0007669"/>
    <property type="project" value="InterPro"/>
</dbReference>
<accession>A0AAU3GVM5</accession>
<keyword evidence="1" id="KW-0808">Transferase</keyword>
<evidence type="ECO:0000313" key="6">
    <source>
        <dbReference type="EMBL" id="WTY96444.1"/>
    </source>
</evidence>
<dbReference type="GO" id="GO:0016020">
    <property type="term" value="C:membrane"/>
    <property type="evidence" value="ECO:0007669"/>
    <property type="project" value="InterPro"/>
</dbReference>